<dbReference type="InterPro" id="IPR041401">
    <property type="entry name" value="TseB-like_dom"/>
</dbReference>
<evidence type="ECO:0000259" key="1">
    <source>
        <dbReference type="Pfam" id="PF17881"/>
    </source>
</evidence>
<dbReference type="RefSeq" id="WP_151680739.1">
    <property type="nucleotide sequence ID" value="NZ_BKZP01000027.1"/>
</dbReference>
<proteinExistence type="predicted"/>
<sequence>MKKALIIIGIFIAVIVGFAAQTYWGARKPYNDAYKKAQSLAKTEAGIRSVDQFYLYNGNATYYVVVGKGKGGAKKAVWIPEKHPKRIVVLNWNSGISKQDAVNQVRQNKQPDKILSVRLGMDSQVPIWEVAYIKGNNLSYYEVPFLKKSH</sequence>
<dbReference type="Gene3D" id="3.10.450.40">
    <property type="match status" value="2"/>
</dbReference>
<comment type="caution">
    <text evidence="2">The sequence shown here is derived from an EMBL/GenBank/DDBJ whole genome shotgun (WGS) entry which is preliminary data.</text>
</comment>
<organism evidence="2 3">
    <name type="scientific">Weizmannia acidilactici</name>
    <dbReference type="NCBI Taxonomy" id="2607726"/>
    <lineage>
        <taxon>Bacteria</taxon>
        <taxon>Bacillati</taxon>
        <taxon>Bacillota</taxon>
        <taxon>Bacilli</taxon>
        <taxon>Bacillales</taxon>
        <taxon>Bacillaceae</taxon>
        <taxon>Heyndrickxia</taxon>
    </lineage>
</organism>
<evidence type="ECO:0000313" key="3">
    <source>
        <dbReference type="Proteomes" id="UP000391919"/>
    </source>
</evidence>
<dbReference type="InterPro" id="IPR046350">
    <property type="entry name" value="Cystatin_sf"/>
</dbReference>
<accession>A0A5J4J735</accession>
<name>A0A5J4J735_9BACI</name>
<dbReference type="Proteomes" id="UP000391919">
    <property type="component" value="Unassembled WGS sequence"/>
</dbReference>
<gene>
    <name evidence="2" type="ORF">BpJC7_20390</name>
</gene>
<dbReference type="AlphaFoldDB" id="A0A5J4J735"/>
<reference evidence="2 3" key="1">
    <citation type="submission" date="2019-09" db="EMBL/GenBank/DDBJ databases">
        <title>Draft genome sequence of Bacillus sp. JC-7.</title>
        <authorList>
            <person name="Tanaka N."/>
            <person name="Shiwa Y."/>
            <person name="Fujita N."/>
            <person name="Tanasupawat S."/>
        </authorList>
    </citation>
    <scope>NUCLEOTIDE SEQUENCE [LARGE SCALE GENOMIC DNA]</scope>
    <source>
        <strain evidence="2 3">JC-7</strain>
    </source>
</reference>
<evidence type="ECO:0000313" key="2">
    <source>
        <dbReference type="EMBL" id="GER70736.1"/>
    </source>
</evidence>
<dbReference type="SUPFAM" id="SSF54403">
    <property type="entry name" value="Cystatin/monellin"/>
    <property type="match status" value="2"/>
</dbReference>
<dbReference type="Pfam" id="PF17881">
    <property type="entry name" value="TseB"/>
    <property type="match status" value="1"/>
</dbReference>
<feature type="domain" description="Cell wall elongation regulator TseB-like" evidence="1">
    <location>
        <begin position="37"/>
        <end position="80"/>
    </location>
</feature>
<keyword evidence="3" id="KW-1185">Reference proteome</keyword>
<protein>
    <recommendedName>
        <fullName evidence="1">Cell wall elongation regulator TseB-like domain-containing protein</fullName>
    </recommendedName>
</protein>
<dbReference type="EMBL" id="BKZQ01000026">
    <property type="protein sequence ID" value="GER70736.1"/>
    <property type="molecule type" value="Genomic_DNA"/>
</dbReference>